<dbReference type="EMBL" id="JBDLNV010000005">
    <property type="protein sequence ID" value="MFM1725068.1"/>
    <property type="molecule type" value="Genomic_DNA"/>
</dbReference>
<dbReference type="Pfam" id="PF07103">
    <property type="entry name" value="DUF1365"/>
    <property type="match status" value="1"/>
</dbReference>
<protein>
    <submittedName>
        <fullName evidence="1">DUF1365 domain-containing protein</fullName>
    </submittedName>
</protein>
<keyword evidence="2" id="KW-1185">Reference proteome</keyword>
<dbReference type="RefSeq" id="WP_420165539.1">
    <property type="nucleotide sequence ID" value="NZ_JBDLNV010000005.1"/>
</dbReference>
<accession>A0ABW9FIZ4</accession>
<evidence type="ECO:0000313" key="2">
    <source>
        <dbReference type="Proteomes" id="UP001629745"/>
    </source>
</evidence>
<sequence>MTAPPVPPTPAIYRTTIRHVRTAPLRNAFRYRSYSWLVDVDHLPSLPRVLAPLAGFASADHLGDLQWSLRQNVDAFLAAHGIDLEGGKVLLLTNARVFGYVFNPLSVFWCHDAHGRPVCVIAEVHNTYGERHCYLLRPDERGNARAAKEFYVSPFNDVDGEYRMRLPTPDAALRIAISLERPGQPPFVASVVGERRDATALEVVRAALTVPLAPLRVAAQIRWQGIRLWARGLPVRPRPAHRRQETV</sequence>
<proteinExistence type="predicted"/>
<dbReference type="PANTHER" id="PTHR33973:SF4">
    <property type="entry name" value="OS07G0153300 PROTEIN"/>
    <property type="match status" value="1"/>
</dbReference>
<gene>
    <name evidence="1" type="ORF">ABEU20_003665</name>
</gene>
<name>A0ABW9FIZ4_9NOCA</name>
<comment type="caution">
    <text evidence="1">The sequence shown here is derived from an EMBL/GenBank/DDBJ whole genome shotgun (WGS) entry which is preliminary data.</text>
</comment>
<evidence type="ECO:0000313" key="1">
    <source>
        <dbReference type="EMBL" id="MFM1725068.1"/>
    </source>
</evidence>
<dbReference type="PANTHER" id="PTHR33973">
    <property type="entry name" value="OS07G0153300 PROTEIN"/>
    <property type="match status" value="1"/>
</dbReference>
<reference evidence="1 2" key="1">
    <citation type="submission" date="2023-11" db="EMBL/GenBank/DDBJ databases">
        <authorList>
            <person name="Val-Calvo J."/>
            <person name="Scortti M."/>
            <person name="Vazquez-Boland J."/>
        </authorList>
    </citation>
    <scope>NUCLEOTIDE SEQUENCE [LARGE SCALE GENOMIC DNA]</scope>
    <source>
        <strain evidence="1 2">PAM 2766</strain>
    </source>
</reference>
<dbReference type="Proteomes" id="UP001629745">
    <property type="component" value="Unassembled WGS sequence"/>
</dbReference>
<dbReference type="InterPro" id="IPR010775">
    <property type="entry name" value="DUF1365"/>
</dbReference>
<organism evidence="1 2">
    <name type="scientific">Rhodococcus parequi</name>
    <dbReference type="NCBI Taxonomy" id="3137122"/>
    <lineage>
        <taxon>Bacteria</taxon>
        <taxon>Bacillati</taxon>
        <taxon>Actinomycetota</taxon>
        <taxon>Actinomycetes</taxon>
        <taxon>Mycobacteriales</taxon>
        <taxon>Nocardiaceae</taxon>
        <taxon>Rhodococcus</taxon>
    </lineage>
</organism>